<reference evidence="1 2" key="1">
    <citation type="journal article" date="2023" name="Nucleic Acids Res.">
        <title>The hologenome of Daphnia magna reveals possible DNA methylation and microbiome-mediated evolution of the host genome.</title>
        <authorList>
            <person name="Chaturvedi A."/>
            <person name="Li X."/>
            <person name="Dhandapani V."/>
            <person name="Marshall H."/>
            <person name="Kissane S."/>
            <person name="Cuenca-Cambronero M."/>
            <person name="Asole G."/>
            <person name="Calvet F."/>
            <person name="Ruiz-Romero M."/>
            <person name="Marangio P."/>
            <person name="Guigo R."/>
            <person name="Rago D."/>
            <person name="Mirbahai L."/>
            <person name="Eastwood N."/>
            <person name="Colbourne J.K."/>
            <person name="Zhou J."/>
            <person name="Mallon E."/>
            <person name="Orsini L."/>
        </authorList>
    </citation>
    <scope>NUCLEOTIDE SEQUENCE [LARGE SCALE GENOMIC DNA]</scope>
    <source>
        <strain evidence="1">LRV0_1</strain>
    </source>
</reference>
<evidence type="ECO:0000313" key="1">
    <source>
        <dbReference type="EMBL" id="KAK4017931.1"/>
    </source>
</evidence>
<name>A0ABQ9ZYF8_9CRUS</name>
<sequence>MESLCFEQVQIILLANGDKKKIPSPSSSVKHLKTLRVKAEVNLQTWIKHGVPERAWIHMLRSKTSLIHEYSLKKQKVIVPVIRPTSSRVFGSNMEARNTLPGCTWQIDGLYSDNEVTVPDTSLPTQLLLESLEEINYTHQRQKEFTEKPHPISFLRLLQHWAAI</sequence>
<keyword evidence="2" id="KW-1185">Reference proteome</keyword>
<organism evidence="1 2">
    <name type="scientific">Daphnia magna</name>
    <dbReference type="NCBI Taxonomy" id="35525"/>
    <lineage>
        <taxon>Eukaryota</taxon>
        <taxon>Metazoa</taxon>
        <taxon>Ecdysozoa</taxon>
        <taxon>Arthropoda</taxon>
        <taxon>Crustacea</taxon>
        <taxon>Branchiopoda</taxon>
        <taxon>Diplostraca</taxon>
        <taxon>Cladocera</taxon>
        <taxon>Anomopoda</taxon>
        <taxon>Daphniidae</taxon>
        <taxon>Daphnia</taxon>
    </lineage>
</organism>
<proteinExistence type="predicted"/>
<gene>
    <name evidence="1" type="ORF">OUZ56_000007</name>
</gene>
<comment type="caution">
    <text evidence="1">The sequence shown here is derived from an EMBL/GenBank/DDBJ whole genome shotgun (WGS) entry which is preliminary data.</text>
</comment>
<protein>
    <submittedName>
        <fullName evidence="1">Uncharacterized protein</fullName>
    </submittedName>
</protein>
<dbReference type="EMBL" id="JAOYFB010000036">
    <property type="protein sequence ID" value="KAK4017931.1"/>
    <property type="molecule type" value="Genomic_DNA"/>
</dbReference>
<dbReference type="Proteomes" id="UP001234178">
    <property type="component" value="Unassembled WGS sequence"/>
</dbReference>
<evidence type="ECO:0000313" key="2">
    <source>
        <dbReference type="Proteomes" id="UP001234178"/>
    </source>
</evidence>
<accession>A0ABQ9ZYF8</accession>